<keyword evidence="4" id="KW-1185">Reference proteome</keyword>
<dbReference type="Proteomes" id="UP000054270">
    <property type="component" value="Unassembled WGS sequence"/>
</dbReference>
<dbReference type="AlphaFoldDB" id="A0A0D2Q9U6"/>
<evidence type="ECO:0000259" key="2">
    <source>
        <dbReference type="Pfam" id="PF13193"/>
    </source>
</evidence>
<accession>A0A0D2Q9U6</accession>
<gene>
    <name evidence="3" type="ORF">HYPSUDRAFT_128868</name>
</gene>
<name>A0A0D2Q9U6_HYPSF</name>
<organism evidence="3 4">
    <name type="scientific">Hypholoma sublateritium (strain FD-334 SS-4)</name>
    <dbReference type="NCBI Taxonomy" id="945553"/>
    <lineage>
        <taxon>Eukaryota</taxon>
        <taxon>Fungi</taxon>
        <taxon>Dikarya</taxon>
        <taxon>Basidiomycota</taxon>
        <taxon>Agaricomycotina</taxon>
        <taxon>Agaricomycetes</taxon>
        <taxon>Agaricomycetidae</taxon>
        <taxon>Agaricales</taxon>
        <taxon>Agaricineae</taxon>
        <taxon>Strophariaceae</taxon>
        <taxon>Hypholoma</taxon>
    </lineage>
</organism>
<evidence type="ECO:0008006" key="5">
    <source>
        <dbReference type="Google" id="ProtNLM"/>
    </source>
</evidence>
<reference evidence="4" key="1">
    <citation type="submission" date="2014-04" db="EMBL/GenBank/DDBJ databases">
        <title>Evolutionary Origins and Diversification of the Mycorrhizal Mutualists.</title>
        <authorList>
            <consortium name="DOE Joint Genome Institute"/>
            <consortium name="Mycorrhizal Genomics Consortium"/>
            <person name="Kohler A."/>
            <person name="Kuo A."/>
            <person name="Nagy L.G."/>
            <person name="Floudas D."/>
            <person name="Copeland A."/>
            <person name="Barry K.W."/>
            <person name="Cichocki N."/>
            <person name="Veneault-Fourrey C."/>
            <person name="LaButti K."/>
            <person name="Lindquist E.A."/>
            <person name="Lipzen A."/>
            <person name="Lundell T."/>
            <person name="Morin E."/>
            <person name="Murat C."/>
            <person name="Riley R."/>
            <person name="Ohm R."/>
            <person name="Sun H."/>
            <person name="Tunlid A."/>
            <person name="Henrissat B."/>
            <person name="Grigoriev I.V."/>
            <person name="Hibbett D.S."/>
            <person name="Martin F."/>
        </authorList>
    </citation>
    <scope>NUCLEOTIDE SEQUENCE [LARGE SCALE GENOMIC DNA]</scope>
    <source>
        <strain evidence="4">FD-334 SS-4</strain>
    </source>
</reference>
<feature type="domain" description="AMP-binding enzyme C-terminal" evidence="2">
    <location>
        <begin position="446"/>
        <end position="526"/>
    </location>
</feature>
<evidence type="ECO:0000313" key="3">
    <source>
        <dbReference type="EMBL" id="KJA28435.1"/>
    </source>
</evidence>
<dbReference type="InterPro" id="IPR025110">
    <property type="entry name" value="AMP-bd_C"/>
</dbReference>
<feature type="domain" description="AMP-dependent synthetase/ligase" evidence="1">
    <location>
        <begin position="55"/>
        <end position="395"/>
    </location>
</feature>
<dbReference type="OMA" id="QCAYLCF"/>
<dbReference type="Gene3D" id="3.30.300.30">
    <property type="match status" value="1"/>
</dbReference>
<dbReference type="PANTHER" id="PTHR24096">
    <property type="entry name" value="LONG-CHAIN-FATTY-ACID--COA LIGASE"/>
    <property type="match status" value="1"/>
</dbReference>
<dbReference type="GO" id="GO:0016405">
    <property type="term" value="F:CoA-ligase activity"/>
    <property type="evidence" value="ECO:0007669"/>
    <property type="project" value="TreeGrafter"/>
</dbReference>
<dbReference type="SUPFAM" id="SSF56801">
    <property type="entry name" value="Acetyl-CoA synthetase-like"/>
    <property type="match status" value="1"/>
</dbReference>
<proteinExistence type="predicted"/>
<evidence type="ECO:0000313" key="4">
    <source>
        <dbReference type="Proteomes" id="UP000054270"/>
    </source>
</evidence>
<dbReference type="Pfam" id="PF00501">
    <property type="entry name" value="AMP-binding"/>
    <property type="match status" value="1"/>
</dbReference>
<sequence>MQFHSSQGDLPRIPDDLTIPQFFLDAEHWHELRPAWPKGTPWVIADKSGEGRGLEELQMRTRSLAASLRDQFSIARNDVVLIFSSNHVDYPVCIWAIHRLLGIVAPFNPSSTVFELVQHLKLSKATLIISHEANMGTAYAAAREVGIPSQRVVILEDQDKTPSAKRLTRDSATVEQLIERGIEINSAISDSKLMKGEGKTQVAFYNSSSGTTGAPKIVKISHYSIIANTLQFTLMNKVGPSSPKYRAGDRSLGTTIVVVPKYSFQDMLRSIEKYRITSVMAVPPQVLMLCKDPKVKIYDLSSIRFIQCGAAPLADELYDQLTQLMPDIYIIQGYGSTETAGVVALSPLHEKHGRYGGILLPGTSAKVVKQDGALATYDEEGELYVRTPSLALGYLDNEEAYVIEYLSTYWLRTGDLVKFNRNEELIIVDRIKEMIKIRGFQVAPAELEGCLIDHPFVRDACVVGAPNTFSGEVPFAFIALTEEGMQLSQESVKQALRQHISVHKAPFKRIHHFEIINSIPKTPSGKLLRRELREKSKALMQQRNKL</sequence>
<dbReference type="EMBL" id="KN817521">
    <property type="protein sequence ID" value="KJA28435.1"/>
    <property type="molecule type" value="Genomic_DNA"/>
</dbReference>
<dbReference type="InterPro" id="IPR045851">
    <property type="entry name" value="AMP-bd_C_sf"/>
</dbReference>
<dbReference type="Pfam" id="PF13193">
    <property type="entry name" value="AMP-binding_C"/>
    <property type="match status" value="1"/>
</dbReference>
<dbReference type="Gene3D" id="3.40.50.12780">
    <property type="entry name" value="N-terminal domain of ligase-like"/>
    <property type="match status" value="1"/>
</dbReference>
<protein>
    <recommendedName>
        <fullName evidence="5">AMP-dependent synthetase/ligase domain-containing protein</fullName>
    </recommendedName>
</protein>
<dbReference type="InterPro" id="IPR042099">
    <property type="entry name" value="ANL_N_sf"/>
</dbReference>
<evidence type="ECO:0000259" key="1">
    <source>
        <dbReference type="Pfam" id="PF00501"/>
    </source>
</evidence>
<dbReference type="STRING" id="945553.A0A0D2Q9U6"/>
<dbReference type="PANTHER" id="PTHR24096:SF422">
    <property type="entry name" value="BCDNA.GH02901"/>
    <property type="match status" value="1"/>
</dbReference>
<dbReference type="OrthoDB" id="6509636at2759"/>
<dbReference type="InterPro" id="IPR000873">
    <property type="entry name" value="AMP-dep_synth/lig_dom"/>
</dbReference>